<dbReference type="Proteomes" id="UP000184436">
    <property type="component" value="Unassembled WGS sequence"/>
</dbReference>
<sequence length="36" mass="4316">MYRLLKETKKDEIKNSIKGTIKSLEILHLLVYQKQI</sequence>
<keyword evidence="2" id="KW-1185">Reference proteome</keyword>
<gene>
    <name evidence="1" type="ORF">SAMN05444349_12933</name>
</gene>
<dbReference type="EMBL" id="FQVD01000029">
    <property type="protein sequence ID" value="SHF67167.1"/>
    <property type="molecule type" value="Genomic_DNA"/>
</dbReference>
<organism evidence="1 2">
    <name type="scientific">Bacteroides faecichinchillae</name>
    <dbReference type="NCBI Taxonomy" id="871325"/>
    <lineage>
        <taxon>Bacteria</taxon>
        <taxon>Pseudomonadati</taxon>
        <taxon>Bacteroidota</taxon>
        <taxon>Bacteroidia</taxon>
        <taxon>Bacteroidales</taxon>
        <taxon>Bacteroidaceae</taxon>
        <taxon>Bacteroides</taxon>
    </lineage>
</organism>
<protein>
    <submittedName>
        <fullName evidence="1">Uncharacterized protein</fullName>
    </submittedName>
</protein>
<proteinExistence type="predicted"/>
<reference evidence="1 2" key="1">
    <citation type="submission" date="2016-11" db="EMBL/GenBank/DDBJ databases">
        <authorList>
            <person name="Jaros S."/>
            <person name="Januszkiewicz K."/>
            <person name="Wedrychowicz H."/>
        </authorList>
    </citation>
    <scope>NUCLEOTIDE SEQUENCE [LARGE SCALE GENOMIC DNA]</scope>
    <source>
        <strain evidence="1 2">DSM 26883</strain>
    </source>
</reference>
<name>A0A1M5DJL7_9BACE</name>
<evidence type="ECO:0000313" key="2">
    <source>
        <dbReference type="Proteomes" id="UP000184436"/>
    </source>
</evidence>
<dbReference type="AlphaFoldDB" id="A0A1M5DJL7"/>
<evidence type="ECO:0000313" key="1">
    <source>
        <dbReference type="EMBL" id="SHF67167.1"/>
    </source>
</evidence>
<accession>A0A1M5DJL7</accession>